<dbReference type="SUPFAM" id="SSF53092">
    <property type="entry name" value="Creatinase/prolidase N-terminal domain"/>
    <property type="match status" value="1"/>
</dbReference>
<dbReference type="InterPro" id="IPR007865">
    <property type="entry name" value="Aminopep_P_N"/>
</dbReference>
<proteinExistence type="inferred from homology"/>
<dbReference type="Gene3D" id="4.10.240.10">
    <property type="entry name" value="Zn(2)-C6 fungal-type DNA-binding domain"/>
    <property type="match status" value="1"/>
</dbReference>
<keyword evidence="4" id="KW-0378">Hydrolase</keyword>
<dbReference type="GO" id="GO:0008270">
    <property type="term" value="F:zinc ion binding"/>
    <property type="evidence" value="ECO:0007669"/>
    <property type="project" value="InterPro"/>
</dbReference>
<dbReference type="PANTHER" id="PTHR43226">
    <property type="entry name" value="XAA-PRO AMINOPEPTIDASE 3"/>
    <property type="match status" value="1"/>
</dbReference>
<dbReference type="Pfam" id="PF00172">
    <property type="entry name" value="Zn_clus"/>
    <property type="match status" value="1"/>
</dbReference>
<dbReference type="PROSITE" id="PS00491">
    <property type="entry name" value="PROLINE_PEPTIDASE"/>
    <property type="match status" value="1"/>
</dbReference>
<comment type="caution">
    <text evidence="9">The sequence shown here is derived from an EMBL/GenBank/DDBJ whole genome shotgun (WGS) entry which is preliminary data.</text>
</comment>
<dbReference type="PANTHER" id="PTHR43226:SF1">
    <property type="entry name" value="XAA-PRO DIPEPTIDASE"/>
    <property type="match status" value="1"/>
</dbReference>
<comment type="similarity">
    <text evidence="2 6">Belongs to the peptidase M24B family.</text>
</comment>
<evidence type="ECO:0000256" key="6">
    <source>
        <dbReference type="RuleBase" id="RU000590"/>
    </source>
</evidence>
<dbReference type="CDD" id="cd01087">
    <property type="entry name" value="Prolidase"/>
    <property type="match status" value="1"/>
</dbReference>
<evidence type="ECO:0000256" key="1">
    <source>
        <dbReference type="ARBA" id="ARBA00001936"/>
    </source>
</evidence>
<evidence type="ECO:0000256" key="4">
    <source>
        <dbReference type="ARBA" id="ARBA00022801"/>
    </source>
</evidence>
<protein>
    <recommendedName>
        <fullName evidence="8">Zn(2)-C6 fungal-type domain-containing protein</fullName>
    </recommendedName>
</protein>
<evidence type="ECO:0000259" key="8">
    <source>
        <dbReference type="PROSITE" id="PS50048"/>
    </source>
</evidence>
<evidence type="ECO:0000256" key="2">
    <source>
        <dbReference type="ARBA" id="ARBA00008766"/>
    </source>
</evidence>
<dbReference type="PROSITE" id="PS00463">
    <property type="entry name" value="ZN2_CY6_FUNGAL_1"/>
    <property type="match status" value="1"/>
</dbReference>
<dbReference type="OrthoDB" id="434986at2759"/>
<dbReference type="SUPFAM" id="SSF57701">
    <property type="entry name" value="Zn2/Cys6 DNA-binding domain"/>
    <property type="match status" value="1"/>
</dbReference>
<keyword evidence="3 6" id="KW-0479">Metal-binding</keyword>
<dbReference type="GO" id="GO:0030145">
    <property type="term" value="F:manganese ion binding"/>
    <property type="evidence" value="ECO:0007669"/>
    <property type="project" value="InterPro"/>
</dbReference>
<dbReference type="InterPro" id="IPR036864">
    <property type="entry name" value="Zn2-C6_fun-type_DNA-bd_sf"/>
</dbReference>
<dbReference type="CDD" id="cd00067">
    <property type="entry name" value="GAL4"/>
    <property type="match status" value="1"/>
</dbReference>
<gene>
    <name evidence="9" type="ORF">RDB_LOCUS8759</name>
</gene>
<dbReference type="GO" id="GO:0070006">
    <property type="term" value="F:metalloaminopeptidase activity"/>
    <property type="evidence" value="ECO:0007669"/>
    <property type="project" value="InterPro"/>
</dbReference>
<dbReference type="InterPro" id="IPR000994">
    <property type="entry name" value="Pept_M24"/>
</dbReference>
<dbReference type="SMART" id="SM01011">
    <property type="entry name" value="AMP_N"/>
    <property type="match status" value="1"/>
</dbReference>
<dbReference type="Gene3D" id="3.40.350.10">
    <property type="entry name" value="Creatinase/prolidase N-terminal domain"/>
    <property type="match status" value="1"/>
</dbReference>
<dbReference type="InterPro" id="IPR001138">
    <property type="entry name" value="Zn2Cys6_DnaBD"/>
</dbReference>
<dbReference type="Pfam" id="PF00557">
    <property type="entry name" value="Peptidase_M24"/>
    <property type="match status" value="1"/>
</dbReference>
<dbReference type="Gene3D" id="3.90.230.10">
    <property type="entry name" value="Creatinase/methionine aminopeptidase superfamily"/>
    <property type="match status" value="1"/>
</dbReference>
<keyword evidence="5" id="KW-0464">Manganese</keyword>
<dbReference type="GO" id="GO:0006508">
    <property type="term" value="P:proteolysis"/>
    <property type="evidence" value="ECO:0007669"/>
    <property type="project" value="TreeGrafter"/>
</dbReference>
<dbReference type="InterPro" id="IPR052433">
    <property type="entry name" value="X-Pro_dipept-like"/>
</dbReference>
<accession>A0A8H2WL69</accession>
<dbReference type="Proteomes" id="UP000663831">
    <property type="component" value="Unassembled WGS sequence"/>
</dbReference>
<reference evidence="9" key="1">
    <citation type="submission" date="2021-01" db="EMBL/GenBank/DDBJ databases">
        <authorList>
            <person name="Kaushik A."/>
        </authorList>
    </citation>
    <scope>NUCLEOTIDE SEQUENCE</scope>
    <source>
        <strain evidence="9">AG3-1AP</strain>
    </source>
</reference>
<dbReference type="AlphaFoldDB" id="A0A8H2WL69"/>
<dbReference type="EMBL" id="CAJMWV010000379">
    <property type="protein sequence ID" value="CAE6391398.1"/>
    <property type="molecule type" value="Genomic_DNA"/>
</dbReference>
<dbReference type="Pfam" id="PF05195">
    <property type="entry name" value="AMP_N"/>
    <property type="match status" value="1"/>
</dbReference>
<dbReference type="PROSITE" id="PS50048">
    <property type="entry name" value="ZN2_CY6_FUNGAL_2"/>
    <property type="match status" value="1"/>
</dbReference>
<dbReference type="GO" id="GO:0000981">
    <property type="term" value="F:DNA-binding transcription factor activity, RNA polymerase II-specific"/>
    <property type="evidence" value="ECO:0007669"/>
    <property type="project" value="InterPro"/>
</dbReference>
<evidence type="ECO:0000256" key="7">
    <source>
        <dbReference type="SAM" id="MobiDB-lite"/>
    </source>
</evidence>
<name>A0A8H2WL69_9AGAM</name>
<evidence type="ECO:0000256" key="5">
    <source>
        <dbReference type="ARBA" id="ARBA00023211"/>
    </source>
</evidence>
<evidence type="ECO:0000313" key="10">
    <source>
        <dbReference type="Proteomes" id="UP000663831"/>
    </source>
</evidence>
<sequence length="1166" mass="130248">MQLYKSTYGPQGLSCLTCRQRRKKCDRTRPVCKRCIKGQFRCLGYDNDPPEALLAECQLTQTAERLDPANVSSGPREMPIQVRSAEVQSGNILVSSPTFIFGSLDENPGATPSHGSSAHLGSFDRSGIAITSTGILELSPQSHRGSKDLPDMNELEAFNQTWPQEQSQCLVRTRTFDPGTTRSYSTFRLNIPRAVNANAQMRGDYFTFILSEYEIHRLRKFFKPPPMPLSSGLAARMKRSNTILGFMYLGAKVFEALSGRPIDAVWKCCKRWIASFDRQLTNHSPWRPSIKESEDRLTGLLELAYLTFLVVDTVAGYALIKRALPLFLHLVSNDLELCSERSGQLVVSLPRALLTSRYEIKRFVFYDMMCALVLGVMPLAEYDPGEPLVVMYPPLPTEVFHGIPIEWILIIGHIWARTSDWRNLETQILSWGPRISDIWSEESIELVFRIAIQESWRHAILVYIYMARHNYPLDSLDQRVQASVKQIVRLMEVVHVPPMDVHLSTPCIIADLVHRLLFENAEEILFLKINTRLIIRPRARVISRHLGAYRYHHSTQYPPLCSYASLATKQSQLKLHSCFGHLKPVSRHLFHNSTLLSARRLSMIFGNPALLESVYPARLHTAKTVEKLLGFLPDADRVKTQVLILSGSTTPFRNDTDRELPLRQESNFFYLTGCDIVNSHVMITVSPPNTASNSPQIKSTLFIPREDPLETMWSPPPPTLETARSTHESDAIAHSDEFEMHVAGAIKPGETIVHILPQTAQFPNLPVVLIAALSTSGVTPPPMIKYLLPALHSARLIKTDYELELIRKANAISSRAHEVIMRVLGKDMKEVGGRVDTGEVTSAVMPGQWRIQKEAEGEAIFVASCRREGAHQAYMPIVASAQHAATLHYCCNDRPFAWGPVNSDRQDLATQPENGSAHVHNGTQNEHEDGATLAPQVLLLDAGCEWRNYASDITRTTPVGNGGKFTPEARAIYELVLRMQEEAIDLLKPGVHWDAIQLQCHSTLIDGFLELGIFKGEKSDILKSEISSAFFPHGVGHSLGLDVHDVPSASKPEAVTKSSSLLALGPNVTIPIESADHPSFYRYLRLRLPLAAGMVLTVEPGIYFSPHLLAPVRSSPLIDHEVLARYESVGGVRIEDVLWITETGCQNFTVVGKSVEWIEKLSSGNA</sequence>
<evidence type="ECO:0000313" key="9">
    <source>
        <dbReference type="EMBL" id="CAE6391398.1"/>
    </source>
</evidence>
<dbReference type="InterPro" id="IPR036005">
    <property type="entry name" value="Creatinase/aminopeptidase-like"/>
</dbReference>
<feature type="domain" description="Zn(2)-C6 fungal-type" evidence="8">
    <location>
        <begin position="14"/>
        <end position="42"/>
    </location>
</feature>
<organism evidence="9 10">
    <name type="scientific">Rhizoctonia solani</name>
    <dbReference type="NCBI Taxonomy" id="456999"/>
    <lineage>
        <taxon>Eukaryota</taxon>
        <taxon>Fungi</taxon>
        <taxon>Dikarya</taxon>
        <taxon>Basidiomycota</taxon>
        <taxon>Agaricomycotina</taxon>
        <taxon>Agaricomycetes</taxon>
        <taxon>Cantharellales</taxon>
        <taxon>Ceratobasidiaceae</taxon>
        <taxon>Rhizoctonia</taxon>
    </lineage>
</organism>
<dbReference type="InterPro" id="IPR001131">
    <property type="entry name" value="Peptidase_M24B_aminopep-P_CS"/>
</dbReference>
<dbReference type="SMART" id="SM00066">
    <property type="entry name" value="GAL4"/>
    <property type="match status" value="1"/>
</dbReference>
<dbReference type="SUPFAM" id="SSF55920">
    <property type="entry name" value="Creatinase/aminopeptidase"/>
    <property type="match status" value="2"/>
</dbReference>
<feature type="region of interest" description="Disordered" evidence="7">
    <location>
        <begin position="902"/>
        <end position="927"/>
    </location>
</feature>
<evidence type="ECO:0000256" key="3">
    <source>
        <dbReference type="ARBA" id="ARBA00022723"/>
    </source>
</evidence>
<comment type="cofactor">
    <cofactor evidence="1">
        <name>Mn(2+)</name>
        <dbReference type="ChEBI" id="CHEBI:29035"/>
    </cofactor>
</comment>
<dbReference type="InterPro" id="IPR029149">
    <property type="entry name" value="Creatin/AminoP/Spt16_N"/>
</dbReference>